<dbReference type="CTD" id="345930"/>
<reference evidence="4" key="1">
    <citation type="submission" date="2025-08" db="UniProtKB">
        <authorList>
            <consortium name="RefSeq"/>
        </authorList>
    </citation>
    <scope>IDENTIFICATION</scope>
</reference>
<dbReference type="Gene3D" id="2.30.29.30">
    <property type="entry name" value="Pleckstrin-homology domain (PH domain)/Phosphotyrosine-binding domain (PTB)"/>
    <property type="match status" value="1"/>
</dbReference>
<dbReference type="RefSeq" id="XP_030642507.1">
    <property type="nucleotide sequence ID" value="XM_030786647.1"/>
</dbReference>
<dbReference type="PANTHER" id="PTHR46857:SF1">
    <property type="entry name" value="EPITHELIAL CELL-TRANSFORMING SEQUENCE 2 ONCOGENE-LIKE"/>
    <property type="match status" value="1"/>
</dbReference>
<dbReference type="GeneID" id="115822728"/>
<evidence type="ECO:0000313" key="3">
    <source>
        <dbReference type="Proteomes" id="UP000504632"/>
    </source>
</evidence>
<dbReference type="InterPro" id="IPR001810">
    <property type="entry name" value="F-box_dom"/>
</dbReference>
<proteinExistence type="predicted"/>
<organism evidence="3 4">
    <name type="scientific">Chanos chanos</name>
    <name type="common">Milkfish</name>
    <name type="synonym">Mugil chanos</name>
    <dbReference type="NCBI Taxonomy" id="29144"/>
    <lineage>
        <taxon>Eukaryota</taxon>
        <taxon>Metazoa</taxon>
        <taxon>Chordata</taxon>
        <taxon>Craniata</taxon>
        <taxon>Vertebrata</taxon>
        <taxon>Euteleostomi</taxon>
        <taxon>Actinopterygii</taxon>
        <taxon>Neopterygii</taxon>
        <taxon>Teleostei</taxon>
        <taxon>Ostariophysi</taxon>
        <taxon>Gonorynchiformes</taxon>
        <taxon>Chanidae</taxon>
        <taxon>Chanos</taxon>
    </lineage>
</organism>
<dbReference type="InParanoid" id="A0A6J2WFE9"/>
<dbReference type="CDD" id="cd00160">
    <property type="entry name" value="RhoGEF"/>
    <property type="match status" value="1"/>
</dbReference>
<dbReference type="Pfam" id="PF12937">
    <property type="entry name" value="F-box-like"/>
    <property type="match status" value="1"/>
</dbReference>
<dbReference type="SUPFAM" id="SSF50729">
    <property type="entry name" value="PH domain-like"/>
    <property type="match status" value="1"/>
</dbReference>
<dbReference type="InterPro" id="IPR001849">
    <property type="entry name" value="PH_domain"/>
</dbReference>
<gene>
    <name evidence="4" type="primary">ect2l</name>
</gene>
<dbReference type="AlphaFoldDB" id="A0A6J2WFE9"/>
<evidence type="ECO:0000259" key="1">
    <source>
        <dbReference type="PROSITE" id="PS50003"/>
    </source>
</evidence>
<dbReference type="Proteomes" id="UP000504632">
    <property type="component" value="Chromosome 1"/>
</dbReference>
<dbReference type="SMART" id="SM00325">
    <property type="entry name" value="RhoGEF"/>
    <property type="match status" value="1"/>
</dbReference>
<dbReference type="Pfam" id="PF00621">
    <property type="entry name" value="RhoGEF"/>
    <property type="match status" value="1"/>
</dbReference>
<sequence>MTSEELTVITPRGHLSLHSVKRWQLNGTDYQPAEVDGNWTSVTDTRFSAWTPTSNKRLNQQLFQERTTLIFHWFDLWTDHQRKQFIQILLTRCSKSQLRFTRDWLLETVPVTRVDFTAVLPRFLSLYILSFLNPLQLCTAAQVSWHWKFLAEQDCLWSPKCVKRGWFLPYSPSDSEYGAWKRHYVACVSKLDYLTPREASDIYGTLNETVTDVEEEEEERRREHTIRRTIREKLVEHKRAAVKSRRAWLSNSWSAGTLSSAVSKQNQMSGMSLTSAMVHLGDRCRSQFALSLNQEKDRVLSSSQNSTLGRSWVSSLKKSLTLGPHVKQPSSSSPLYTPPLLLLLLSSRIPARELVLGGTRATALPLLYDYDGTTLEALLSLAETALQGRMAARLGILALGGTDHIDLLEGVRVTEQTVLKPRVREFFERLCGWVVSDTDGGRLDVFVPLAASNAGMQLLGTLSSLTGLSVSAPTGISTGSYQHILSDWLGPGAFPPLAYLSEEVLLSWCKQAEWIEEALCVLREQLEPQLHLLNKETRGRTLGFFLWDNIKLLGVNIRSEVTQILIEGLVTLSEEMHENALEFLTDFLRRKCEEDGGKRLDTVFITESGTKRVLSPIPESPQGMLSDADRRTAVGRELLNSEMSYVRLLRALSGVYYTPLRASLDSNRAILSSANLLVVFSSVLDILEINRLFLQELAERLEDWGPLQCLGDVCVKFCTNLRAYTNFFNNYPTILKTIDKVKDRKGLIPAFRTFLKRHDRTLATRMLSLQELLLVPSSRIEEYVTLLQALSLHTPPEHPDHAHITSALHTLLSYRSYIRKLKKSSDHEMRILETQKKIQSCPNLREGSRYLISTQDVALLHCPDEDISPSLRMYEHTRDLGLFLFNDALVLSERSVCHLPFSLAVNSSHTFLASVALHSLAVDDINDTKYVQNAFILEGPSRRWICATDRREEKVRWLSALQRAINSAIAQG</sequence>
<dbReference type="InterPro" id="IPR035899">
    <property type="entry name" value="DBL_dom_sf"/>
</dbReference>
<dbReference type="CDD" id="cd22173">
    <property type="entry name" value="F-box_ECT2L"/>
    <property type="match status" value="1"/>
</dbReference>
<accession>A0A6J2WFE9</accession>
<dbReference type="GO" id="GO:0005085">
    <property type="term" value="F:guanyl-nucleotide exchange factor activity"/>
    <property type="evidence" value="ECO:0007669"/>
    <property type="project" value="InterPro"/>
</dbReference>
<feature type="domain" description="PH" evidence="1">
    <location>
        <begin position="882"/>
        <end position="966"/>
    </location>
</feature>
<dbReference type="Gene3D" id="1.20.1280.50">
    <property type="match status" value="1"/>
</dbReference>
<dbReference type="PROSITE" id="PS50010">
    <property type="entry name" value="DH_2"/>
    <property type="match status" value="1"/>
</dbReference>
<protein>
    <submittedName>
        <fullName evidence="4">Epithelial cell-transforming sequence 2 oncogene-like</fullName>
    </submittedName>
</protein>
<dbReference type="InterPro" id="IPR036047">
    <property type="entry name" value="F-box-like_dom_sf"/>
</dbReference>
<dbReference type="PANTHER" id="PTHR46857">
    <property type="entry name" value="EPITHELIAL CELL-TRANSFORMING SEQUENCE 2 ONCOGENE-LIKE"/>
    <property type="match status" value="1"/>
</dbReference>
<name>A0A6J2WFE9_CHACN</name>
<feature type="domain" description="PH" evidence="1">
    <location>
        <begin position="160"/>
        <end position="321"/>
    </location>
</feature>
<dbReference type="InterPro" id="IPR000219">
    <property type="entry name" value="DH_dom"/>
</dbReference>
<evidence type="ECO:0000259" key="2">
    <source>
        <dbReference type="PROSITE" id="PS50010"/>
    </source>
</evidence>
<dbReference type="PROSITE" id="PS50003">
    <property type="entry name" value="PH_DOMAIN"/>
    <property type="match status" value="2"/>
</dbReference>
<dbReference type="SUPFAM" id="SSF81383">
    <property type="entry name" value="F-box domain"/>
    <property type="match status" value="1"/>
</dbReference>
<dbReference type="OrthoDB" id="660555at2759"/>
<dbReference type="InterPro" id="IPR011993">
    <property type="entry name" value="PH-like_dom_sf"/>
</dbReference>
<dbReference type="Gene3D" id="1.20.900.10">
    <property type="entry name" value="Dbl homology (DH) domain"/>
    <property type="match status" value="1"/>
</dbReference>
<dbReference type="InterPro" id="IPR052805">
    <property type="entry name" value="GEF_Ubiquitin-Prot_Reg"/>
</dbReference>
<feature type="domain" description="DH" evidence="2">
    <location>
        <begin position="630"/>
        <end position="821"/>
    </location>
</feature>
<keyword evidence="3" id="KW-1185">Reference proteome</keyword>
<dbReference type="SUPFAM" id="SSF48065">
    <property type="entry name" value="DBL homology domain (DH-domain)"/>
    <property type="match status" value="1"/>
</dbReference>
<evidence type="ECO:0000313" key="4">
    <source>
        <dbReference type="RefSeq" id="XP_030642507.1"/>
    </source>
</evidence>